<dbReference type="Proteomes" id="UP000605086">
    <property type="component" value="Unassembled WGS sequence"/>
</dbReference>
<evidence type="ECO:0008006" key="3">
    <source>
        <dbReference type="Google" id="ProtNLM"/>
    </source>
</evidence>
<sequence>MPMRVADWMRRLGNVAGALVLLTLGLLLWSGDAAASCPHDAPAAVAAHGVSPVADSGGTDHGRPMPARTHHATQPCCAGMACASMVVGLPSAALLTPAGSSGLRLRWATGPLREGLGVRPDLPPPRLG</sequence>
<accession>A0ABX2KT85</accession>
<name>A0ABX2KT85_9PROT</name>
<evidence type="ECO:0000313" key="1">
    <source>
        <dbReference type="EMBL" id="NUB03099.1"/>
    </source>
</evidence>
<gene>
    <name evidence="1" type="ORF">GBZ48_28100</name>
</gene>
<reference evidence="1 2" key="1">
    <citation type="submission" date="2019-10" db="EMBL/GenBank/DDBJ databases">
        <title>Genome sequence of Azospirillum melinis.</title>
        <authorList>
            <person name="Ambrosini A."/>
            <person name="Sant'Anna F.H."/>
            <person name="Cassan F.D."/>
            <person name="Souza E.M."/>
            <person name="Passaglia L.M.P."/>
        </authorList>
    </citation>
    <scope>NUCLEOTIDE SEQUENCE [LARGE SCALE GENOMIC DNA]</scope>
    <source>
        <strain evidence="1 2">TMCY0552</strain>
    </source>
</reference>
<dbReference type="RefSeq" id="WP_174474054.1">
    <property type="nucleotide sequence ID" value="NZ_JAGINN010000001.1"/>
</dbReference>
<comment type="caution">
    <text evidence="1">The sequence shown here is derived from an EMBL/GenBank/DDBJ whole genome shotgun (WGS) entry which is preliminary data.</text>
</comment>
<evidence type="ECO:0000313" key="2">
    <source>
        <dbReference type="Proteomes" id="UP000605086"/>
    </source>
</evidence>
<keyword evidence="2" id="KW-1185">Reference proteome</keyword>
<organism evidence="1 2">
    <name type="scientific">Azospirillum melinis</name>
    <dbReference type="NCBI Taxonomy" id="328839"/>
    <lineage>
        <taxon>Bacteria</taxon>
        <taxon>Pseudomonadati</taxon>
        <taxon>Pseudomonadota</taxon>
        <taxon>Alphaproteobacteria</taxon>
        <taxon>Rhodospirillales</taxon>
        <taxon>Azospirillaceae</taxon>
        <taxon>Azospirillum</taxon>
    </lineage>
</organism>
<protein>
    <recommendedName>
        <fullName evidence="3">DUF2946 domain-containing protein</fullName>
    </recommendedName>
</protein>
<dbReference type="EMBL" id="WHOS01000054">
    <property type="protein sequence ID" value="NUB03099.1"/>
    <property type="molecule type" value="Genomic_DNA"/>
</dbReference>
<proteinExistence type="predicted"/>